<comment type="caution">
    <text evidence="2">The sequence shown here is derived from an EMBL/GenBank/DDBJ whole genome shotgun (WGS) entry which is preliminary data.</text>
</comment>
<organism evidence="2 3">
    <name type="scientific">Rodentibacter ratti</name>
    <dbReference type="NCBI Taxonomy" id="1906745"/>
    <lineage>
        <taxon>Bacteria</taxon>
        <taxon>Pseudomonadati</taxon>
        <taxon>Pseudomonadota</taxon>
        <taxon>Gammaproteobacteria</taxon>
        <taxon>Pasteurellales</taxon>
        <taxon>Pasteurellaceae</taxon>
        <taxon>Rodentibacter</taxon>
    </lineage>
</organism>
<keyword evidence="1" id="KW-0472">Membrane</keyword>
<dbReference type="Pfam" id="PF11660">
    <property type="entry name" value="DUF3262"/>
    <property type="match status" value="1"/>
</dbReference>
<dbReference type="Proteomes" id="UP000188573">
    <property type="component" value="Unassembled WGS sequence"/>
</dbReference>
<evidence type="ECO:0000313" key="3">
    <source>
        <dbReference type="Proteomes" id="UP000188573"/>
    </source>
</evidence>
<proteinExistence type="predicted"/>
<gene>
    <name evidence="2" type="ORF">BKG92_07625</name>
</gene>
<dbReference type="RefSeq" id="WP_077496993.1">
    <property type="nucleotide sequence ID" value="NZ_MLAG01000037.1"/>
</dbReference>
<feature type="transmembrane region" description="Helical" evidence="1">
    <location>
        <begin position="28"/>
        <end position="45"/>
    </location>
</feature>
<feature type="transmembrane region" description="Helical" evidence="1">
    <location>
        <begin position="65"/>
        <end position="81"/>
    </location>
</feature>
<dbReference type="InterPro" id="IPR021676">
    <property type="entry name" value="DUF3262"/>
</dbReference>
<accession>A0A1V3KWH3</accession>
<name>A0A1V3KWH3_9PAST</name>
<evidence type="ECO:0000256" key="1">
    <source>
        <dbReference type="SAM" id="Phobius"/>
    </source>
</evidence>
<evidence type="ECO:0000313" key="2">
    <source>
        <dbReference type="EMBL" id="OOF81981.1"/>
    </source>
</evidence>
<evidence type="ECO:0008006" key="4">
    <source>
        <dbReference type="Google" id="ProtNLM"/>
    </source>
</evidence>
<sequence length="82" mass="9016">MSNASFPSVSPTASFYAVSGIDPIKMKIVMAIILIAVLLLAYAWASNHGYKGMVNNGGIWSYLKLVLWGASLFLCVVYFFIY</sequence>
<keyword evidence="1" id="KW-1133">Transmembrane helix</keyword>
<protein>
    <recommendedName>
        <fullName evidence="4">Integrating conjugative element protein</fullName>
    </recommendedName>
</protein>
<dbReference type="AlphaFoldDB" id="A0A1V3KWH3"/>
<keyword evidence="3" id="KW-1185">Reference proteome</keyword>
<keyword evidence="1" id="KW-0812">Transmembrane</keyword>
<reference evidence="2 3" key="1">
    <citation type="submission" date="2016-10" db="EMBL/GenBank/DDBJ databases">
        <title>Rodentibacter gen. nov. and new species.</title>
        <authorList>
            <person name="Christensen H."/>
        </authorList>
    </citation>
    <scope>NUCLEOTIDE SEQUENCE [LARGE SCALE GENOMIC DNA]</scope>
    <source>
        <strain evidence="2 3">Ac81</strain>
    </source>
</reference>
<dbReference type="EMBL" id="MLAG01000037">
    <property type="protein sequence ID" value="OOF81981.1"/>
    <property type="molecule type" value="Genomic_DNA"/>
</dbReference>